<dbReference type="AlphaFoldDB" id="A0A6V7URN4"/>
<feature type="signal peptide" evidence="1">
    <location>
        <begin position="1"/>
        <end position="23"/>
    </location>
</feature>
<gene>
    <name evidence="2" type="ORF">MENT_LOCUS16386</name>
</gene>
<evidence type="ECO:0000313" key="2">
    <source>
        <dbReference type="EMBL" id="CAD2164083.1"/>
    </source>
</evidence>
<dbReference type="EMBL" id="CAJEWN010000101">
    <property type="protein sequence ID" value="CAD2164083.1"/>
    <property type="molecule type" value="Genomic_DNA"/>
</dbReference>
<organism evidence="2 3">
    <name type="scientific">Meloidogyne enterolobii</name>
    <name type="common">Root-knot nematode worm</name>
    <name type="synonym">Meloidogyne mayaguensis</name>
    <dbReference type="NCBI Taxonomy" id="390850"/>
    <lineage>
        <taxon>Eukaryota</taxon>
        <taxon>Metazoa</taxon>
        <taxon>Ecdysozoa</taxon>
        <taxon>Nematoda</taxon>
        <taxon>Chromadorea</taxon>
        <taxon>Rhabditida</taxon>
        <taxon>Tylenchina</taxon>
        <taxon>Tylenchomorpha</taxon>
        <taxon>Tylenchoidea</taxon>
        <taxon>Meloidogynidae</taxon>
        <taxon>Meloidogyninae</taxon>
        <taxon>Meloidogyne</taxon>
    </lineage>
</organism>
<evidence type="ECO:0000256" key="1">
    <source>
        <dbReference type="SAM" id="SignalP"/>
    </source>
</evidence>
<sequence>MNVIFSFQFNILLFLFLEIFVDCVKPGEEQHHKEHQKVQLVKDKQHSKIQNNVIAKKEFKKHKLEHSNPSTSHQKMANVGEKTNVISNYETPNVYNEFEYHHHVVDMDNYDQAFYDMKNDYENHFLDQVSAKLDKDIDNNKVDDNLLSVKQKELEDALIVDKKIKDSGS</sequence>
<feature type="chain" id="PRO_5028368820" evidence="1">
    <location>
        <begin position="24"/>
        <end position="169"/>
    </location>
</feature>
<keyword evidence="1" id="KW-0732">Signal</keyword>
<evidence type="ECO:0000313" key="3">
    <source>
        <dbReference type="Proteomes" id="UP000580250"/>
    </source>
</evidence>
<name>A0A6V7URN4_MELEN</name>
<proteinExistence type="predicted"/>
<reference evidence="2 3" key="1">
    <citation type="submission" date="2020-08" db="EMBL/GenBank/DDBJ databases">
        <authorList>
            <person name="Koutsovoulos G."/>
            <person name="Danchin GJ E."/>
        </authorList>
    </citation>
    <scope>NUCLEOTIDE SEQUENCE [LARGE SCALE GENOMIC DNA]</scope>
</reference>
<protein>
    <submittedName>
        <fullName evidence="2">Uncharacterized protein</fullName>
    </submittedName>
</protein>
<accession>A0A6V7URN4</accession>
<dbReference type="Proteomes" id="UP000580250">
    <property type="component" value="Unassembled WGS sequence"/>
</dbReference>
<comment type="caution">
    <text evidence="2">The sequence shown here is derived from an EMBL/GenBank/DDBJ whole genome shotgun (WGS) entry which is preliminary data.</text>
</comment>